<dbReference type="GO" id="GO:0061685">
    <property type="term" value="F:diphthine methylesterase activity"/>
    <property type="evidence" value="ECO:0000318"/>
    <property type="project" value="GO_Central"/>
</dbReference>
<dbReference type="SMART" id="SM00320">
    <property type="entry name" value="WD40"/>
    <property type="match status" value="2"/>
</dbReference>
<dbReference type="GO" id="GO:0017183">
    <property type="term" value="P:protein histidyl modification to diphthamide"/>
    <property type="evidence" value="ECO:0000318"/>
    <property type="project" value="GO_Central"/>
</dbReference>
<dbReference type="PANTHER" id="PTHR46042:SF1">
    <property type="entry name" value="DIPHTHINE METHYLTRANSFERASE"/>
    <property type="match status" value="1"/>
</dbReference>
<name>D6WZ29_TRICA</name>
<evidence type="ECO:0000256" key="6">
    <source>
        <dbReference type="ARBA" id="ARBA00039131"/>
    </source>
</evidence>
<dbReference type="Pfam" id="PF00400">
    <property type="entry name" value="WD40"/>
    <property type="match status" value="1"/>
</dbReference>
<dbReference type="InterPro" id="IPR015943">
    <property type="entry name" value="WD40/YVTN_repeat-like_dom_sf"/>
</dbReference>
<dbReference type="FunCoup" id="D6WZ29">
    <property type="interactions" value="1193"/>
</dbReference>
<keyword evidence="4" id="KW-0378">Hydrolase</keyword>
<dbReference type="PROSITE" id="PS00678">
    <property type="entry name" value="WD_REPEATS_1"/>
    <property type="match status" value="1"/>
</dbReference>
<dbReference type="Proteomes" id="UP000007266">
    <property type="component" value="Linkage group 8"/>
</dbReference>
<evidence type="ECO:0000256" key="3">
    <source>
        <dbReference type="ARBA" id="ARBA00022737"/>
    </source>
</evidence>
<dbReference type="GO" id="GO:0005737">
    <property type="term" value="C:cytoplasm"/>
    <property type="evidence" value="ECO:0000318"/>
    <property type="project" value="GO_Central"/>
</dbReference>
<dbReference type="InterPro" id="IPR052415">
    <property type="entry name" value="Diphthine_MTase"/>
</dbReference>
<protein>
    <recommendedName>
        <fullName evidence="6">methylated diphthine methylhydrolase</fullName>
        <ecNumber evidence="6">3.1.1.97</ecNumber>
    </recommendedName>
</protein>
<evidence type="ECO:0000313" key="10">
    <source>
        <dbReference type="Proteomes" id="UP000007266"/>
    </source>
</evidence>
<dbReference type="AlphaFoldDB" id="D6WZ29"/>
<dbReference type="InterPro" id="IPR019775">
    <property type="entry name" value="WD40_repeat_CS"/>
</dbReference>
<reference evidence="9 10" key="2">
    <citation type="journal article" date="2010" name="Nucleic Acids Res.">
        <title>BeetleBase in 2010: revisions to provide comprehensive genomic information for Tribolium castaneum.</title>
        <authorList>
            <person name="Kim H.S."/>
            <person name="Murphy T."/>
            <person name="Xia J."/>
            <person name="Caragea D."/>
            <person name="Park Y."/>
            <person name="Beeman R.W."/>
            <person name="Lorenzen M.D."/>
            <person name="Butcher S."/>
            <person name="Manak J.R."/>
            <person name="Brown S.J."/>
        </authorList>
    </citation>
    <scope>GENOME REANNOTATION</scope>
    <source>
        <strain evidence="9 10">Georgia GA2</strain>
    </source>
</reference>
<comment type="pathway">
    <text evidence="1">Protein modification; peptidyl-diphthamide biosynthesis.</text>
</comment>
<dbReference type="STRING" id="7070.D6WZ29"/>
<proteinExistence type="inferred from homology"/>
<evidence type="ECO:0000256" key="8">
    <source>
        <dbReference type="PROSITE-ProRule" id="PRU00221"/>
    </source>
</evidence>
<evidence type="ECO:0000313" key="9">
    <source>
        <dbReference type="EMBL" id="EFA09046.2"/>
    </source>
</evidence>
<dbReference type="EC" id="3.1.1.97" evidence="6"/>
<evidence type="ECO:0000256" key="4">
    <source>
        <dbReference type="ARBA" id="ARBA00022801"/>
    </source>
</evidence>
<keyword evidence="3" id="KW-0677">Repeat</keyword>
<gene>
    <name evidence="9" type="primary">AUGUSTUS-3.0.2_06759</name>
    <name evidence="9" type="ORF">TcasGA2_TC006759</name>
</gene>
<dbReference type="InParanoid" id="D6WZ29"/>
<keyword evidence="2 8" id="KW-0853">WD repeat</keyword>
<dbReference type="HOGENOM" id="CLU_036100_2_0_1"/>
<dbReference type="PANTHER" id="PTHR46042">
    <property type="entry name" value="DIPHTHINE METHYLTRANSFERASE"/>
    <property type="match status" value="1"/>
</dbReference>
<organism evidence="9 10">
    <name type="scientific">Tribolium castaneum</name>
    <name type="common">Red flour beetle</name>
    <dbReference type="NCBI Taxonomy" id="7070"/>
    <lineage>
        <taxon>Eukaryota</taxon>
        <taxon>Metazoa</taxon>
        <taxon>Ecdysozoa</taxon>
        <taxon>Arthropoda</taxon>
        <taxon>Hexapoda</taxon>
        <taxon>Insecta</taxon>
        <taxon>Pterygota</taxon>
        <taxon>Neoptera</taxon>
        <taxon>Endopterygota</taxon>
        <taxon>Coleoptera</taxon>
        <taxon>Polyphaga</taxon>
        <taxon>Cucujiformia</taxon>
        <taxon>Tenebrionidae</taxon>
        <taxon>Tenebrionidae incertae sedis</taxon>
        <taxon>Tribolium</taxon>
    </lineage>
</organism>
<dbReference type="EMBL" id="KQ971363">
    <property type="protein sequence ID" value="EFA09046.2"/>
    <property type="molecule type" value="Genomic_DNA"/>
</dbReference>
<dbReference type="Gene3D" id="2.130.10.10">
    <property type="entry name" value="YVTN repeat-like/Quinoprotein amine dehydrogenase"/>
    <property type="match status" value="1"/>
</dbReference>
<evidence type="ECO:0000256" key="5">
    <source>
        <dbReference type="ARBA" id="ARBA00038092"/>
    </source>
</evidence>
<dbReference type="OMA" id="LDMKWLP"/>
<dbReference type="PROSITE" id="PS50082">
    <property type="entry name" value="WD_REPEATS_2"/>
    <property type="match status" value="1"/>
</dbReference>
<feature type="repeat" description="WD" evidence="8">
    <location>
        <begin position="216"/>
        <end position="251"/>
    </location>
</feature>
<evidence type="ECO:0000256" key="7">
    <source>
        <dbReference type="ARBA" id="ARBA00047551"/>
    </source>
</evidence>
<sequence length="304" mass="34706">MCDDKPPCKHITTLHTYTTDYNADSVEWCPHEPHQSVFVCANYQLNPETGKRVGCILLFSVTSDELILHQKIETAAVLDQKWCHNKINDWALLGVANAQKTLEIYALKGDDLKLEFVTSCQLDDDRETLFLSLDWSTGKFASGEPEIVVSDSKGAIHRFKLRNCELIKAESWHGHEFEAWICAFYYWDPNIVFSGGDDCRFLKFDKRAGVGPLSCNRRHEAGVTSMHSNVGKEFILATGSYDETARFWDIRQLKNCLSLVKMPGPLWRLKWDPYDHKYLLAAFITNIKTLLMGLIGHTSKRTNP</sequence>
<comment type="catalytic activity">
    <reaction evidence="7">
        <text>diphthine methyl ester-[translation elongation factor 2] + H2O = diphthine-[translation elongation factor 2] + methanol + H(+)</text>
        <dbReference type="Rhea" id="RHEA:42656"/>
        <dbReference type="Rhea" id="RHEA-COMP:10172"/>
        <dbReference type="Rhea" id="RHEA-COMP:10173"/>
        <dbReference type="ChEBI" id="CHEBI:15377"/>
        <dbReference type="ChEBI" id="CHEBI:15378"/>
        <dbReference type="ChEBI" id="CHEBI:17790"/>
        <dbReference type="ChEBI" id="CHEBI:79005"/>
        <dbReference type="ChEBI" id="CHEBI:82696"/>
        <dbReference type="EC" id="3.1.1.97"/>
    </reaction>
</comment>
<reference evidence="9 10" key="1">
    <citation type="journal article" date="2008" name="Nature">
        <title>The genome of the model beetle and pest Tribolium castaneum.</title>
        <authorList>
            <consortium name="Tribolium Genome Sequencing Consortium"/>
            <person name="Richards S."/>
            <person name="Gibbs R.A."/>
            <person name="Weinstock G.M."/>
            <person name="Brown S.J."/>
            <person name="Denell R."/>
            <person name="Beeman R.W."/>
            <person name="Gibbs R."/>
            <person name="Beeman R.W."/>
            <person name="Brown S.J."/>
            <person name="Bucher G."/>
            <person name="Friedrich M."/>
            <person name="Grimmelikhuijzen C.J."/>
            <person name="Klingler M."/>
            <person name="Lorenzen M."/>
            <person name="Richards S."/>
            <person name="Roth S."/>
            <person name="Schroder R."/>
            <person name="Tautz D."/>
            <person name="Zdobnov E.M."/>
            <person name="Muzny D."/>
            <person name="Gibbs R.A."/>
            <person name="Weinstock G.M."/>
            <person name="Attaway T."/>
            <person name="Bell S."/>
            <person name="Buhay C.J."/>
            <person name="Chandrabose M.N."/>
            <person name="Chavez D."/>
            <person name="Clerk-Blankenburg K.P."/>
            <person name="Cree A."/>
            <person name="Dao M."/>
            <person name="Davis C."/>
            <person name="Chacko J."/>
            <person name="Dinh H."/>
            <person name="Dugan-Rocha S."/>
            <person name="Fowler G."/>
            <person name="Garner T.T."/>
            <person name="Garnes J."/>
            <person name="Gnirke A."/>
            <person name="Hawes A."/>
            <person name="Hernandez J."/>
            <person name="Hines S."/>
            <person name="Holder M."/>
            <person name="Hume J."/>
            <person name="Jhangiani S.N."/>
            <person name="Joshi V."/>
            <person name="Khan Z.M."/>
            <person name="Jackson L."/>
            <person name="Kovar C."/>
            <person name="Kowis A."/>
            <person name="Lee S."/>
            <person name="Lewis L.R."/>
            <person name="Margolis J."/>
            <person name="Morgan M."/>
            <person name="Nazareth L.V."/>
            <person name="Nguyen N."/>
            <person name="Okwuonu G."/>
            <person name="Parker D."/>
            <person name="Richards S."/>
            <person name="Ruiz S.J."/>
            <person name="Santibanez J."/>
            <person name="Savard J."/>
            <person name="Scherer S.E."/>
            <person name="Schneider B."/>
            <person name="Sodergren E."/>
            <person name="Tautz D."/>
            <person name="Vattahil S."/>
            <person name="Villasana D."/>
            <person name="White C.S."/>
            <person name="Wright R."/>
            <person name="Park Y."/>
            <person name="Beeman R.W."/>
            <person name="Lord J."/>
            <person name="Oppert B."/>
            <person name="Lorenzen M."/>
            <person name="Brown S."/>
            <person name="Wang L."/>
            <person name="Savard J."/>
            <person name="Tautz D."/>
            <person name="Richards S."/>
            <person name="Weinstock G."/>
            <person name="Gibbs R.A."/>
            <person name="Liu Y."/>
            <person name="Worley K."/>
            <person name="Weinstock G."/>
            <person name="Elsik C.G."/>
            <person name="Reese J.T."/>
            <person name="Elhaik E."/>
            <person name="Landan G."/>
            <person name="Graur D."/>
            <person name="Arensburger P."/>
            <person name="Atkinson P."/>
            <person name="Beeman R.W."/>
            <person name="Beidler J."/>
            <person name="Brown S.J."/>
            <person name="Demuth J.P."/>
            <person name="Drury D.W."/>
            <person name="Du Y.Z."/>
            <person name="Fujiwara H."/>
            <person name="Lorenzen M."/>
            <person name="Maselli V."/>
            <person name="Osanai M."/>
            <person name="Park Y."/>
            <person name="Robertson H.M."/>
            <person name="Tu Z."/>
            <person name="Wang J.J."/>
            <person name="Wang S."/>
            <person name="Richards S."/>
            <person name="Song H."/>
            <person name="Zhang L."/>
            <person name="Sodergren E."/>
            <person name="Werner D."/>
            <person name="Stanke M."/>
            <person name="Morgenstern B."/>
            <person name="Solovyev V."/>
            <person name="Kosarev P."/>
            <person name="Brown G."/>
            <person name="Chen H.C."/>
            <person name="Ermolaeva O."/>
            <person name="Hlavina W."/>
            <person name="Kapustin Y."/>
            <person name="Kiryutin B."/>
            <person name="Kitts P."/>
            <person name="Maglott D."/>
            <person name="Pruitt K."/>
            <person name="Sapojnikov V."/>
            <person name="Souvorov A."/>
            <person name="Mackey A.J."/>
            <person name="Waterhouse R.M."/>
            <person name="Wyder S."/>
            <person name="Zdobnov E.M."/>
            <person name="Zdobnov E.M."/>
            <person name="Wyder S."/>
            <person name="Kriventseva E.V."/>
            <person name="Kadowaki T."/>
            <person name="Bork P."/>
            <person name="Aranda M."/>
            <person name="Bao R."/>
            <person name="Beermann A."/>
            <person name="Berns N."/>
            <person name="Bolognesi R."/>
            <person name="Bonneton F."/>
            <person name="Bopp D."/>
            <person name="Brown S.J."/>
            <person name="Bucher G."/>
            <person name="Butts T."/>
            <person name="Chaumot A."/>
            <person name="Denell R.E."/>
            <person name="Ferrier D.E."/>
            <person name="Friedrich M."/>
            <person name="Gordon C.M."/>
            <person name="Jindra M."/>
            <person name="Klingler M."/>
            <person name="Lan Q."/>
            <person name="Lattorff H.M."/>
            <person name="Laudet V."/>
            <person name="von Levetsow C."/>
            <person name="Liu Z."/>
            <person name="Lutz R."/>
            <person name="Lynch J.A."/>
            <person name="da Fonseca R.N."/>
            <person name="Posnien N."/>
            <person name="Reuter R."/>
            <person name="Roth S."/>
            <person name="Savard J."/>
            <person name="Schinko J.B."/>
            <person name="Schmitt C."/>
            <person name="Schoppmeier M."/>
            <person name="Schroder R."/>
            <person name="Shippy T.D."/>
            <person name="Simonnet F."/>
            <person name="Marques-Souza H."/>
            <person name="Tautz D."/>
            <person name="Tomoyasu Y."/>
            <person name="Trauner J."/>
            <person name="Van der Zee M."/>
            <person name="Vervoort M."/>
            <person name="Wittkopp N."/>
            <person name="Wimmer E.A."/>
            <person name="Yang X."/>
            <person name="Jones A.K."/>
            <person name="Sattelle D.B."/>
            <person name="Ebert P.R."/>
            <person name="Nelson D."/>
            <person name="Scott J.G."/>
            <person name="Beeman R.W."/>
            <person name="Muthukrishnan S."/>
            <person name="Kramer K.J."/>
            <person name="Arakane Y."/>
            <person name="Beeman R.W."/>
            <person name="Zhu Q."/>
            <person name="Hogenkamp D."/>
            <person name="Dixit R."/>
            <person name="Oppert B."/>
            <person name="Jiang H."/>
            <person name="Zou Z."/>
            <person name="Marshall J."/>
            <person name="Elpidina E."/>
            <person name="Vinokurov K."/>
            <person name="Oppert C."/>
            <person name="Zou Z."/>
            <person name="Evans J."/>
            <person name="Lu Z."/>
            <person name="Zhao P."/>
            <person name="Sumathipala N."/>
            <person name="Altincicek B."/>
            <person name="Vilcinskas A."/>
            <person name="Williams M."/>
            <person name="Hultmark D."/>
            <person name="Hetru C."/>
            <person name="Jiang H."/>
            <person name="Grimmelikhuijzen C.J."/>
            <person name="Hauser F."/>
            <person name="Cazzamali G."/>
            <person name="Williamson M."/>
            <person name="Park Y."/>
            <person name="Li B."/>
            <person name="Tanaka Y."/>
            <person name="Predel R."/>
            <person name="Neupert S."/>
            <person name="Schachtner J."/>
            <person name="Verleyen P."/>
            <person name="Raible F."/>
            <person name="Bork P."/>
            <person name="Friedrich M."/>
            <person name="Walden K.K."/>
            <person name="Robertson H.M."/>
            <person name="Angeli S."/>
            <person name="Foret S."/>
            <person name="Bucher G."/>
            <person name="Schuetz S."/>
            <person name="Maleszka R."/>
            <person name="Wimmer E.A."/>
            <person name="Beeman R.W."/>
            <person name="Lorenzen M."/>
            <person name="Tomoyasu Y."/>
            <person name="Miller S.C."/>
            <person name="Grossmann D."/>
            <person name="Bucher G."/>
        </authorList>
    </citation>
    <scope>NUCLEOTIDE SEQUENCE [LARGE SCALE GENOMIC DNA]</scope>
    <source>
        <strain evidence="9 10">Georgia GA2</strain>
    </source>
</reference>
<dbReference type="InterPro" id="IPR036322">
    <property type="entry name" value="WD40_repeat_dom_sf"/>
</dbReference>
<evidence type="ECO:0000256" key="1">
    <source>
        <dbReference type="ARBA" id="ARBA00005156"/>
    </source>
</evidence>
<dbReference type="SUPFAM" id="SSF50978">
    <property type="entry name" value="WD40 repeat-like"/>
    <property type="match status" value="1"/>
</dbReference>
<evidence type="ECO:0000256" key="2">
    <source>
        <dbReference type="ARBA" id="ARBA00022574"/>
    </source>
</evidence>
<comment type="similarity">
    <text evidence="5">Belongs to the DPH7 family.</text>
</comment>
<keyword evidence="10" id="KW-1185">Reference proteome</keyword>
<accession>D6WZ29</accession>
<dbReference type="InterPro" id="IPR001680">
    <property type="entry name" value="WD40_rpt"/>
</dbReference>